<dbReference type="AlphaFoldDB" id="A0A917J6F5"/>
<keyword evidence="2" id="KW-0201">Cytochrome c-type biogenesis</keyword>
<reference evidence="5" key="2">
    <citation type="submission" date="2020-09" db="EMBL/GenBank/DDBJ databases">
        <authorList>
            <person name="Sun Q."/>
            <person name="Sedlacek I."/>
        </authorList>
    </citation>
    <scope>NUCLEOTIDE SEQUENCE</scope>
    <source>
        <strain evidence="5">CCM 8711</strain>
    </source>
</reference>
<dbReference type="SUPFAM" id="SSF52833">
    <property type="entry name" value="Thioredoxin-like"/>
    <property type="match status" value="1"/>
</dbReference>
<keyword evidence="3" id="KW-1015">Disulfide bond</keyword>
<keyword evidence="4" id="KW-0676">Redox-active center</keyword>
<reference evidence="5" key="1">
    <citation type="journal article" date="2014" name="Int. J. Syst. Evol. Microbiol.">
        <title>Complete genome sequence of Corynebacterium casei LMG S-19264T (=DSM 44701T), isolated from a smear-ripened cheese.</title>
        <authorList>
            <consortium name="US DOE Joint Genome Institute (JGI-PGF)"/>
            <person name="Walter F."/>
            <person name="Albersmeier A."/>
            <person name="Kalinowski J."/>
            <person name="Ruckert C."/>
        </authorList>
    </citation>
    <scope>NUCLEOTIDE SEQUENCE</scope>
    <source>
        <strain evidence="5">CCM 8711</strain>
    </source>
</reference>
<evidence type="ECO:0000313" key="6">
    <source>
        <dbReference type="Proteomes" id="UP000662074"/>
    </source>
</evidence>
<dbReference type="InterPro" id="IPR036249">
    <property type="entry name" value="Thioredoxin-like_sf"/>
</dbReference>
<keyword evidence="6" id="KW-1185">Reference proteome</keyword>
<protein>
    <recommendedName>
        <fullName evidence="7">Redoxin domain-containing protein</fullName>
    </recommendedName>
</protein>
<dbReference type="InterPro" id="IPR050553">
    <property type="entry name" value="Thioredoxin_ResA/DsbE_sf"/>
</dbReference>
<dbReference type="PANTHER" id="PTHR42852:SF6">
    <property type="entry name" value="THIOL:DISULFIDE INTERCHANGE PROTEIN DSBE"/>
    <property type="match status" value="1"/>
</dbReference>
<evidence type="ECO:0000256" key="2">
    <source>
        <dbReference type="ARBA" id="ARBA00022748"/>
    </source>
</evidence>
<dbReference type="EMBL" id="BMDO01000001">
    <property type="protein sequence ID" value="GGI49588.1"/>
    <property type="molecule type" value="Genomic_DNA"/>
</dbReference>
<dbReference type="PANTHER" id="PTHR42852">
    <property type="entry name" value="THIOL:DISULFIDE INTERCHANGE PROTEIN DSBE"/>
    <property type="match status" value="1"/>
</dbReference>
<proteinExistence type="predicted"/>
<gene>
    <name evidence="5" type="ORF">GCM10011425_08000</name>
</gene>
<accession>A0A917J6F5</accession>
<organism evidence="5 6">
    <name type="scientific">Mucilaginibacter galii</name>
    <dbReference type="NCBI Taxonomy" id="2005073"/>
    <lineage>
        <taxon>Bacteria</taxon>
        <taxon>Pseudomonadati</taxon>
        <taxon>Bacteroidota</taxon>
        <taxon>Sphingobacteriia</taxon>
        <taxon>Sphingobacteriales</taxon>
        <taxon>Sphingobacteriaceae</taxon>
        <taxon>Mucilaginibacter</taxon>
    </lineage>
</organism>
<comment type="subcellular location">
    <subcellularLocation>
        <location evidence="1">Cell envelope</location>
    </subcellularLocation>
</comment>
<dbReference type="Proteomes" id="UP000662074">
    <property type="component" value="Unassembled WGS sequence"/>
</dbReference>
<dbReference type="Gene3D" id="3.40.30.10">
    <property type="entry name" value="Glutaredoxin"/>
    <property type="match status" value="1"/>
</dbReference>
<dbReference type="GO" id="GO:0017004">
    <property type="term" value="P:cytochrome complex assembly"/>
    <property type="evidence" value="ECO:0007669"/>
    <property type="project" value="UniProtKB-KW"/>
</dbReference>
<comment type="caution">
    <text evidence="5">The sequence shown here is derived from an EMBL/GenBank/DDBJ whole genome shotgun (WGS) entry which is preliminary data.</text>
</comment>
<sequence length="342" mass="38091">MAAGCTKLPHVTFNGKVSGLHNGVFLVTDSAGLSLAGQNITDGTIKVDTVLENQGYCTLTINKNGTRDFPVEVYLQAGQYTVEADAAHLDRYPRITSSSPIQTELTAYYMLQDEMGLKRFKNPMSQLSANDGDIDKLKLDVFKAFIAKYPNSVAAAHLMADVNYGNDIEAYNKIFNKLSQVAKNSSIGKGIGKRLGLMMKLLPGAEAPDITGTTPDGKKFDRTKLDKKVYVVDFWKAGNQVSRMNHQEMVNGIIGHVDSRKVGFISISLDNKRDWWTKAITEDHLSWPQYADLKGNESANAEAWAITKIPTYYILDGKWRVIERDVTMSRLEFTINDYLAHH</sequence>
<dbReference type="GO" id="GO:0030313">
    <property type="term" value="C:cell envelope"/>
    <property type="evidence" value="ECO:0007669"/>
    <property type="project" value="UniProtKB-SubCell"/>
</dbReference>
<evidence type="ECO:0008006" key="7">
    <source>
        <dbReference type="Google" id="ProtNLM"/>
    </source>
</evidence>
<evidence type="ECO:0000256" key="4">
    <source>
        <dbReference type="ARBA" id="ARBA00023284"/>
    </source>
</evidence>
<name>A0A917J6F5_9SPHI</name>
<evidence type="ECO:0000256" key="1">
    <source>
        <dbReference type="ARBA" id="ARBA00004196"/>
    </source>
</evidence>
<evidence type="ECO:0000313" key="5">
    <source>
        <dbReference type="EMBL" id="GGI49588.1"/>
    </source>
</evidence>
<evidence type="ECO:0000256" key="3">
    <source>
        <dbReference type="ARBA" id="ARBA00023157"/>
    </source>
</evidence>